<evidence type="ECO:0008006" key="3">
    <source>
        <dbReference type="Google" id="ProtNLM"/>
    </source>
</evidence>
<dbReference type="InterPro" id="IPR014988">
    <property type="entry name" value="Uncharacterised_YqcI/YcgG"/>
</dbReference>
<dbReference type="EMBL" id="LKTP01000002">
    <property type="protein sequence ID" value="KRG30062.1"/>
    <property type="molecule type" value="Genomic_DNA"/>
</dbReference>
<dbReference type="STRING" id="270918.APR42_12780"/>
<dbReference type="PANTHER" id="PTHR40045:SF1">
    <property type="entry name" value="YQCI_YCGG FAMILY PROTEIN"/>
    <property type="match status" value="1"/>
</dbReference>
<accession>A0A0Q9ZL83</accession>
<evidence type="ECO:0000313" key="2">
    <source>
        <dbReference type="Proteomes" id="UP000051643"/>
    </source>
</evidence>
<organism evidence="1 2">
    <name type="scientific">Salegentibacter mishustinae</name>
    <dbReference type="NCBI Taxonomy" id="270918"/>
    <lineage>
        <taxon>Bacteria</taxon>
        <taxon>Pseudomonadati</taxon>
        <taxon>Bacteroidota</taxon>
        <taxon>Flavobacteriia</taxon>
        <taxon>Flavobacteriales</taxon>
        <taxon>Flavobacteriaceae</taxon>
        <taxon>Salegentibacter</taxon>
    </lineage>
</organism>
<dbReference type="AlphaFoldDB" id="A0A0Q9ZL83"/>
<dbReference type="OrthoDB" id="283514at2"/>
<sequence length="230" mass="27326">MIFKIEFRFKVDSFKKLIMNRIEEDFKEWILDKNHPCMMAQTVFEQEAIVLKDYSKLADSANTEQILKDLYEYIDKYDFDSNSFQSFIAVFKDSKIEDEKEFEQLLWNQLTELSQHDKYSWDKTVSSNPENENFSFSLGEKAFYIVGMHPGSSRIARRSPHTCIVFNLHFQFELLRKMGVYHKVRNKIRKRDVELQGFINPSLDDFGVLSEARQYSGRATSKEWKCPFSK</sequence>
<comment type="caution">
    <text evidence="1">The sequence shown here is derived from an EMBL/GenBank/DDBJ whole genome shotgun (WGS) entry which is preliminary data.</text>
</comment>
<dbReference type="NCBIfam" id="NF041366">
    <property type="entry name" value="GntA_guanitoxin"/>
    <property type="match status" value="1"/>
</dbReference>
<dbReference type="Pfam" id="PF08892">
    <property type="entry name" value="YqcI_YcgG"/>
    <property type="match status" value="1"/>
</dbReference>
<dbReference type="Proteomes" id="UP000051643">
    <property type="component" value="Unassembled WGS sequence"/>
</dbReference>
<proteinExistence type="predicted"/>
<protein>
    <recommendedName>
        <fullName evidence="3">YqcI/YcgG family protein</fullName>
    </recommendedName>
</protein>
<keyword evidence="2" id="KW-1185">Reference proteome</keyword>
<gene>
    <name evidence="1" type="ORF">APR42_12780</name>
</gene>
<evidence type="ECO:0000313" key="1">
    <source>
        <dbReference type="EMBL" id="KRG30062.1"/>
    </source>
</evidence>
<name>A0A0Q9ZL83_9FLAO</name>
<dbReference type="PANTHER" id="PTHR40045">
    <property type="entry name" value="YCGG FAMILY PROTEIN"/>
    <property type="match status" value="1"/>
</dbReference>
<reference evidence="1" key="1">
    <citation type="submission" date="2015-10" db="EMBL/GenBank/DDBJ databases">
        <title>Draft genome sequence of Salegentibacter mishustinae KCTC 12263.</title>
        <authorList>
            <person name="Lin W."/>
            <person name="Zheng Q."/>
        </authorList>
    </citation>
    <scope>NUCLEOTIDE SEQUENCE [LARGE SCALE GENOMIC DNA]</scope>
    <source>
        <strain evidence="1">KCTC 12263</strain>
    </source>
</reference>